<evidence type="ECO:0000256" key="1">
    <source>
        <dbReference type="SAM" id="Coils"/>
    </source>
</evidence>
<dbReference type="EMBL" id="CAJOBI010029580">
    <property type="protein sequence ID" value="CAF4265344.1"/>
    <property type="molecule type" value="Genomic_DNA"/>
</dbReference>
<organism evidence="2 3">
    <name type="scientific">Rotaria magnacalcarata</name>
    <dbReference type="NCBI Taxonomy" id="392030"/>
    <lineage>
        <taxon>Eukaryota</taxon>
        <taxon>Metazoa</taxon>
        <taxon>Spiralia</taxon>
        <taxon>Gnathifera</taxon>
        <taxon>Rotifera</taxon>
        <taxon>Eurotatoria</taxon>
        <taxon>Bdelloidea</taxon>
        <taxon>Philodinida</taxon>
        <taxon>Philodinidae</taxon>
        <taxon>Rotaria</taxon>
    </lineage>
</organism>
<feature type="non-terminal residue" evidence="2">
    <location>
        <position position="1"/>
    </location>
</feature>
<name>A0A8S2T220_9BILA</name>
<evidence type="ECO:0000313" key="2">
    <source>
        <dbReference type="EMBL" id="CAF4265344.1"/>
    </source>
</evidence>
<protein>
    <submittedName>
        <fullName evidence="2">Uncharacterized protein</fullName>
    </submittedName>
</protein>
<dbReference type="AlphaFoldDB" id="A0A8S2T220"/>
<reference evidence="2" key="1">
    <citation type="submission" date="2021-02" db="EMBL/GenBank/DDBJ databases">
        <authorList>
            <person name="Nowell W R."/>
        </authorList>
    </citation>
    <scope>NUCLEOTIDE SEQUENCE</scope>
</reference>
<evidence type="ECO:0000313" key="3">
    <source>
        <dbReference type="Proteomes" id="UP000676336"/>
    </source>
</evidence>
<comment type="caution">
    <text evidence="2">The sequence shown here is derived from an EMBL/GenBank/DDBJ whole genome shotgun (WGS) entry which is preliminary data.</text>
</comment>
<sequence length="43" mass="5307">MICLRKQLQELRNESQVEIRRRNQELEQSQQNKQQLGELRELL</sequence>
<feature type="non-terminal residue" evidence="2">
    <location>
        <position position="43"/>
    </location>
</feature>
<dbReference type="Proteomes" id="UP000676336">
    <property type="component" value="Unassembled WGS sequence"/>
</dbReference>
<gene>
    <name evidence="2" type="ORF">SMN809_LOCUS24594</name>
</gene>
<proteinExistence type="predicted"/>
<accession>A0A8S2T220</accession>
<keyword evidence="1" id="KW-0175">Coiled coil</keyword>
<feature type="coiled-coil region" evidence="1">
    <location>
        <begin position="5"/>
        <end position="39"/>
    </location>
</feature>